<sequence length="140" mass="15193">MESTRSGSQNGRDLLSPEQIAALRAQLDALPLEIVDRRLPASLTRFRGRSGAWRTKDDDDLFDLTVWDGVTRGPGRRAEKAHIRISLFSIENNHVVTECRADLVTGEFVAAQGAGNVRQKGNSEGAFGLLAAALGHLGQK</sequence>
<evidence type="ECO:0000313" key="2">
    <source>
        <dbReference type="Proteomes" id="UP000638560"/>
    </source>
</evidence>
<accession>A0ABS0H9D5</accession>
<organism evidence="1 2">
    <name type="scientific">Plantactinospora alkalitolerans</name>
    <dbReference type="NCBI Taxonomy" id="2789879"/>
    <lineage>
        <taxon>Bacteria</taxon>
        <taxon>Bacillati</taxon>
        <taxon>Actinomycetota</taxon>
        <taxon>Actinomycetes</taxon>
        <taxon>Micromonosporales</taxon>
        <taxon>Micromonosporaceae</taxon>
        <taxon>Plantactinospora</taxon>
    </lineage>
</organism>
<reference evidence="1 2" key="1">
    <citation type="submission" date="2020-11" db="EMBL/GenBank/DDBJ databases">
        <title>A novel isolate from a Black sea contaminated sediment with potential to produce alkanes: Plantactinospora alkalitolerans sp. nov.</title>
        <authorList>
            <person name="Carro L."/>
            <person name="Veyisoglu A."/>
            <person name="Guven K."/>
            <person name="Schumann P."/>
            <person name="Klenk H.-P."/>
            <person name="Sahin N."/>
        </authorList>
    </citation>
    <scope>NUCLEOTIDE SEQUENCE [LARGE SCALE GENOMIC DNA]</scope>
    <source>
        <strain evidence="1 2">S1510</strain>
    </source>
</reference>
<dbReference type="RefSeq" id="WP_196206554.1">
    <property type="nucleotide sequence ID" value="NZ_JADPUN010000412.1"/>
</dbReference>
<name>A0ABS0H9D5_9ACTN</name>
<proteinExistence type="predicted"/>
<dbReference type="EMBL" id="JADPUN010000412">
    <property type="protein sequence ID" value="MBF9135092.1"/>
    <property type="molecule type" value="Genomic_DNA"/>
</dbReference>
<dbReference type="Proteomes" id="UP000638560">
    <property type="component" value="Unassembled WGS sequence"/>
</dbReference>
<comment type="caution">
    <text evidence="1">The sequence shown here is derived from an EMBL/GenBank/DDBJ whole genome shotgun (WGS) entry which is preliminary data.</text>
</comment>
<evidence type="ECO:0000313" key="1">
    <source>
        <dbReference type="EMBL" id="MBF9135092.1"/>
    </source>
</evidence>
<gene>
    <name evidence="1" type="ORF">I0C86_40150</name>
</gene>
<protein>
    <submittedName>
        <fullName evidence="1">Uncharacterized protein</fullName>
    </submittedName>
</protein>
<keyword evidence="2" id="KW-1185">Reference proteome</keyword>